<evidence type="ECO:0000313" key="4">
    <source>
        <dbReference type="Proteomes" id="UP000186228"/>
    </source>
</evidence>
<feature type="compositionally biased region" description="Basic and acidic residues" evidence="1">
    <location>
        <begin position="75"/>
        <end position="92"/>
    </location>
</feature>
<accession>A0A1C3WIP6</accession>
<dbReference type="AlphaFoldDB" id="A0A1C3WIP6"/>
<feature type="region of interest" description="Disordered" evidence="1">
    <location>
        <begin position="75"/>
        <end position="98"/>
    </location>
</feature>
<organism evidence="3 4">
    <name type="scientific">Rhizobium hainanense</name>
    <dbReference type="NCBI Taxonomy" id="52131"/>
    <lineage>
        <taxon>Bacteria</taxon>
        <taxon>Pseudomonadati</taxon>
        <taxon>Pseudomonadota</taxon>
        <taxon>Alphaproteobacteria</taxon>
        <taxon>Hyphomicrobiales</taxon>
        <taxon>Rhizobiaceae</taxon>
        <taxon>Rhizobium/Agrobacterium group</taxon>
        <taxon>Rhizobium</taxon>
    </lineage>
</organism>
<dbReference type="InterPro" id="IPR011690">
    <property type="entry name" value="P_starv_induced_PsiF"/>
</dbReference>
<sequence>MKITYALALAGLLAFSGSAFAASSTATTTDTTVKPATATTTTTATKPTAATTKVTKPVTTDAQKQAISKKCSADADAKGLHGKDRKKFREQCKTAAAK</sequence>
<dbReference type="Proteomes" id="UP000186228">
    <property type="component" value="Unassembled WGS sequence"/>
</dbReference>
<feature type="signal peptide" evidence="2">
    <location>
        <begin position="1"/>
        <end position="21"/>
    </location>
</feature>
<dbReference type="Pfam" id="PF07769">
    <property type="entry name" value="PsiF_repeat"/>
    <property type="match status" value="1"/>
</dbReference>
<gene>
    <name evidence="3" type="ORF">GA0061100_1206</name>
</gene>
<evidence type="ECO:0000313" key="3">
    <source>
        <dbReference type="EMBL" id="SCB39614.1"/>
    </source>
</evidence>
<name>A0A1C3WIP6_9HYPH</name>
<feature type="chain" id="PRO_5008685528" evidence="2">
    <location>
        <begin position="22"/>
        <end position="98"/>
    </location>
</feature>
<evidence type="ECO:0000256" key="1">
    <source>
        <dbReference type="SAM" id="MobiDB-lite"/>
    </source>
</evidence>
<keyword evidence="2" id="KW-0732">Signal</keyword>
<reference evidence="4" key="1">
    <citation type="submission" date="2016-08" db="EMBL/GenBank/DDBJ databases">
        <authorList>
            <person name="Varghese N."/>
            <person name="Submissions Spin"/>
        </authorList>
    </citation>
    <scope>NUCLEOTIDE SEQUENCE [LARGE SCALE GENOMIC DNA]</scope>
    <source>
        <strain evidence="4">CCBAU 57015</strain>
    </source>
</reference>
<evidence type="ECO:0000256" key="2">
    <source>
        <dbReference type="SAM" id="SignalP"/>
    </source>
</evidence>
<dbReference type="OrthoDB" id="8453684at2"/>
<keyword evidence="4" id="KW-1185">Reference proteome</keyword>
<dbReference type="EMBL" id="FMAC01000020">
    <property type="protein sequence ID" value="SCB39614.1"/>
    <property type="molecule type" value="Genomic_DNA"/>
</dbReference>
<proteinExistence type="predicted"/>
<protein>
    <submittedName>
        <fullName evidence="3">PsiF repeat-containing protein</fullName>
    </submittedName>
</protein>
<dbReference type="RefSeq" id="WP_075856990.1">
    <property type="nucleotide sequence ID" value="NZ_FMAC01000020.1"/>
</dbReference>